<keyword evidence="8" id="KW-0614">Plasmid</keyword>
<feature type="transmembrane region" description="Helical" evidence="6">
    <location>
        <begin position="342"/>
        <end position="366"/>
    </location>
</feature>
<evidence type="ECO:0000256" key="1">
    <source>
        <dbReference type="ARBA" id="ARBA00004651"/>
    </source>
</evidence>
<evidence type="ECO:0000256" key="4">
    <source>
        <dbReference type="ARBA" id="ARBA00022989"/>
    </source>
</evidence>
<accession>A0A5Q4ZYS2</accession>
<evidence type="ECO:0000256" key="5">
    <source>
        <dbReference type="ARBA" id="ARBA00023136"/>
    </source>
</evidence>
<keyword evidence="4 6" id="KW-1133">Transmembrane helix</keyword>
<gene>
    <name evidence="8" type="ORF">AW0309160_04508</name>
</gene>
<dbReference type="GO" id="GO:0005886">
    <property type="term" value="C:plasma membrane"/>
    <property type="evidence" value="ECO:0007669"/>
    <property type="project" value="UniProtKB-SubCell"/>
</dbReference>
<dbReference type="AlphaFoldDB" id="A0A5Q4ZYS2"/>
<evidence type="ECO:0000256" key="6">
    <source>
        <dbReference type="SAM" id="Phobius"/>
    </source>
</evidence>
<reference evidence="8" key="1">
    <citation type="submission" date="2019-09" db="EMBL/GenBank/DDBJ databases">
        <authorList>
            <person name="Hjerde E."/>
        </authorList>
    </citation>
    <scope>NUCLEOTIDE SEQUENCE [LARGE SCALE GENOMIC DNA]</scope>
    <source>
        <strain evidence="8">06/09/160</strain>
        <plasmid evidence="8">pAWOD_2</plasmid>
    </source>
</reference>
<keyword evidence="3 6" id="KW-0812">Transmembrane</keyword>
<geneLocation type="plasmid" evidence="8">
    <name>pAWOD_2</name>
</geneLocation>
<evidence type="ECO:0000256" key="2">
    <source>
        <dbReference type="ARBA" id="ARBA00022475"/>
    </source>
</evidence>
<dbReference type="Pfam" id="PF00482">
    <property type="entry name" value="T2SSF"/>
    <property type="match status" value="1"/>
</dbReference>
<protein>
    <recommendedName>
        <fullName evidence="7">Type II secretion system protein GspF domain-containing protein</fullName>
    </recommendedName>
</protein>
<feature type="domain" description="Type II secretion system protein GspF" evidence="7">
    <location>
        <begin position="246"/>
        <end position="362"/>
    </location>
</feature>
<evidence type="ECO:0000256" key="3">
    <source>
        <dbReference type="ARBA" id="ARBA00022692"/>
    </source>
</evidence>
<keyword evidence="2" id="KW-1003">Cell membrane</keyword>
<proteinExistence type="predicted"/>
<evidence type="ECO:0000259" key="7">
    <source>
        <dbReference type="Pfam" id="PF00482"/>
    </source>
</evidence>
<keyword evidence="5 6" id="KW-0472">Membrane</keyword>
<dbReference type="EMBL" id="LR721753">
    <property type="protein sequence ID" value="VVV07014.1"/>
    <property type="molecule type" value="Genomic_DNA"/>
</dbReference>
<organism evidence="8">
    <name type="scientific">Aliivibrio wodanis</name>
    <dbReference type="NCBI Taxonomy" id="80852"/>
    <lineage>
        <taxon>Bacteria</taxon>
        <taxon>Pseudomonadati</taxon>
        <taxon>Pseudomonadota</taxon>
        <taxon>Gammaproteobacteria</taxon>
        <taxon>Vibrionales</taxon>
        <taxon>Vibrionaceae</taxon>
        <taxon>Aliivibrio</taxon>
    </lineage>
</organism>
<dbReference type="InterPro" id="IPR018076">
    <property type="entry name" value="T2SS_GspF_dom"/>
</dbReference>
<name>A0A5Q4ZYS2_9GAMM</name>
<dbReference type="RefSeq" id="WP_192957896.1">
    <property type="nucleotide sequence ID" value="NZ_LR721753.1"/>
</dbReference>
<evidence type="ECO:0000313" key="8">
    <source>
        <dbReference type="EMBL" id="VVV07014.1"/>
    </source>
</evidence>
<feature type="transmembrane region" description="Helical" evidence="6">
    <location>
        <begin position="198"/>
        <end position="217"/>
    </location>
</feature>
<comment type="subcellular location">
    <subcellularLocation>
        <location evidence="1">Cell membrane</location>
        <topology evidence="1">Multi-pass membrane protein</topology>
    </subcellularLocation>
</comment>
<sequence>MFNKISLDAFSYQNIFAPLLTTIRKGFRSIVLPRKYIYQYLDILLTKLKQGQDLSGAIKTIEKKKQEHYPKKHRAIKKFYSTIRVNWEASEEPHLADVMEDYLTDIELMILRSSDKSSEAIEMILENNEKSSSNIKILIFASISPFIYILSFIGLVNGSHGDVIEPIVRTISQTGQVPVGELAALISVHELVLNNQSLFIPFLIIVVLTYKITFELFTHPSRIFVEKILIIGLPYSIHRANASVAFLQTMATLTRSGYPMAGVLKTIIEHGSPFTRYEGKQIESNFLITGQISESLNTSLFSVETNYLLSVYLETKTPAKYMESIAEKIAQSVTTRITYISWAINLTGMILISAYIILLVLANFSISTYLT</sequence>
<feature type="transmembrane region" description="Helical" evidence="6">
    <location>
        <begin position="137"/>
        <end position="156"/>
    </location>
</feature>